<name>A0ABS1EMU8_9CLOT</name>
<comment type="caution">
    <text evidence="1">The sequence shown here is derived from an EMBL/GenBank/DDBJ whole genome shotgun (WGS) entry which is preliminary data.</text>
</comment>
<evidence type="ECO:0000313" key="2">
    <source>
        <dbReference type="Proteomes" id="UP000596739"/>
    </source>
</evidence>
<dbReference type="Proteomes" id="UP000596739">
    <property type="component" value="Unassembled WGS sequence"/>
</dbReference>
<dbReference type="EMBL" id="JAENHN010000027">
    <property type="protein sequence ID" value="MBK1810691.1"/>
    <property type="molecule type" value="Genomic_DNA"/>
</dbReference>
<keyword evidence="2" id="KW-1185">Reference proteome</keyword>
<reference evidence="2" key="1">
    <citation type="submission" date="2021-01" db="EMBL/GenBank/DDBJ databases">
        <title>Genome public.</title>
        <authorList>
            <person name="Liu C."/>
            <person name="Sun Q."/>
        </authorList>
    </citation>
    <scope>NUCLEOTIDE SEQUENCE [LARGE SCALE GENOMIC DNA]</scope>
    <source>
        <strain evidence="2">YIM B02505</strain>
    </source>
</reference>
<proteinExistence type="predicted"/>
<organism evidence="1 2">
    <name type="scientific">Clostridium yunnanense</name>
    <dbReference type="NCBI Taxonomy" id="2800325"/>
    <lineage>
        <taxon>Bacteria</taxon>
        <taxon>Bacillati</taxon>
        <taxon>Bacillota</taxon>
        <taxon>Clostridia</taxon>
        <taxon>Eubacteriales</taxon>
        <taxon>Clostridiaceae</taxon>
        <taxon>Clostridium</taxon>
    </lineage>
</organism>
<dbReference type="InterPro" id="IPR036736">
    <property type="entry name" value="ACP-like_sf"/>
</dbReference>
<evidence type="ECO:0000313" key="1">
    <source>
        <dbReference type="EMBL" id="MBK1810691.1"/>
    </source>
</evidence>
<accession>A0ABS1EMU8</accession>
<dbReference type="Gene3D" id="1.10.1200.10">
    <property type="entry name" value="ACP-like"/>
    <property type="match status" value="1"/>
</dbReference>
<gene>
    <name evidence="1" type="ORF">JHL18_08580</name>
</gene>
<protein>
    <recommendedName>
        <fullName evidence="3">Peptide maturation system acyl carrier-related protein</fullName>
    </recommendedName>
</protein>
<dbReference type="RefSeq" id="WP_200268182.1">
    <property type="nucleotide sequence ID" value="NZ_JAENHN010000027.1"/>
</dbReference>
<sequence length="97" mass="11339">MEAILEKTLDKQQILDKLSEVIEKRFDFPVKEISPSWEKELILGSKFGFTPRELIYLYFEVQREFGLKIPQENILDGSFKTLEGIAESILHVYESKS</sequence>
<evidence type="ECO:0008006" key="3">
    <source>
        <dbReference type="Google" id="ProtNLM"/>
    </source>
</evidence>